<sequence>MEVAGDISIGGVCGLYCNGVPHPTALEHHWRITKVSKEEAGYTADGDTHCVNCRFMVFPGNAASPCEEVEGLVEQRGCCNEHEHR</sequence>
<dbReference type="GO" id="GO:0009055">
    <property type="term" value="F:electron transfer activity"/>
    <property type="evidence" value="ECO:0007669"/>
    <property type="project" value="InterPro"/>
</dbReference>
<protein>
    <submittedName>
        <fullName evidence="1">Uncharacterized protein</fullName>
    </submittedName>
</protein>
<proteinExistence type="predicted"/>
<dbReference type="InterPro" id="IPR036369">
    <property type="entry name" value="HIPIP_sf"/>
</dbReference>
<dbReference type="GO" id="GO:0019646">
    <property type="term" value="P:aerobic electron transport chain"/>
    <property type="evidence" value="ECO:0007669"/>
    <property type="project" value="InterPro"/>
</dbReference>
<organism evidence="1 2">
    <name type="scientific">Candidatus Acidiferrum panamense</name>
    <dbReference type="NCBI Taxonomy" id="2741543"/>
    <lineage>
        <taxon>Bacteria</taxon>
        <taxon>Pseudomonadati</taxon>
        <taxon>Acidobacteriota</taxon>
        <taxon>Terriglobia</taxon>
        <taxon>Candidatus Acidiferrales</taxon>
        <taxon>Candidatus Acidiferrum</taxon>
    </lineage>
</organism>
<comment type="caution">
    <text evidence="1">The sequence shown here is derived from an EMBL/GenBank/DDBJ whole genome shotgun (WGS) entry which is preliminary data.</text>
</comment>
<name>A0A7V8SZU5_9BACT</name>
<evidence type="ECO:0000313" key="1">
    <source>
        <dbReference type="EMBL" id="MBA0088351.1"/>
    </source>
</evidence>
<dbReference type="Proteomes" id="UP000567293">
    <property type="component" value="Unassembled WGS sequence"/>
</dbReference>
<keyword evidence="2" id="KW-1185">Reference proteome</keyword>
<accession>A0A7V8SZU5</accession>
<evidence type="ECO:0000313" key="2">
    <source>
        <dbReference type="Proteomes" id="UP000567293"/>
    </source>
</evidence>
<dbReference type="EMBL" id="JACDQQ010002459">
    <property type="protein sequence ID" value="MBA0088351.1"/>
    <property type="molecule type" value="Genomic_DNA"/>
</dbReference>
<dbReference type="AlphaFoldDB" id="A0A7V8SZU5"/>
<reference evidence="1" key="1">
    <citation type="submission" date="2020-06" db="EMBL/GenBank/DDBJ databases">
        <title>Legume-microbial interactions unlock mineral nutrients during tropical forest succession.</title>
        <authorList>
            <person name="Epihov D.Z."/>
        </authorList>
    </citation>
    <scope>NUCLEOTIDE SEQUENCE [LARGE SCALE GENOMIC DNA]</scope>
    <source>
        <strain evidence="1">Pan2503</strain>
    </source>
</reference>
<dbReference type="SUPFAM" id="SSF57652">
    <property type="entry name" value="HIPIP (high potential iron protein)"/>
    <property type="match status" value="1"/>
</dbReference>
<dbReference type="Gene3D" id="4.10.490.10">
    <property type="entry name" value="High potential iron-sulphur protein"/>
    <property type="match status" value="1"/>
</dbReference>
<gene>
    <name evidence="1" type="ORF">HRJ53_25480</name>
</gene>